<protein>
    <submittedName>
        <fullName evidence="2">Uncharacterized protein</fullName>
    </submittedName>
</protein>
<reference evidence="2" key="1">
    <citation type="submission" date="2021-02" db="EMBL/GenBank/DDBJ databases">
        <authorList>
            <person name="Nowell W R."/>
        </authorList>
    </citation>
    <scope>NUCLEOTIDE SEQUENCE</scope>
</reference>
<evidence type="ECO:0000313" key="2">
    <source>
        <dbReference type="EMBL" id="CAF1470870.1"/>
    </source>
</evidence>
<proteinExistence type="predicted"/>
<keyword evidence="1" id="KW-1133">Transmembrane helix</keyword>
<organism evidence="2 4">
    <name type="scientific">Rotaria sordida</name>
    <dbReference type="NCBI Taxonomy" id="392033"/>
    <lineage>
        <taxon>Eukaryota</taxon>
        <taxon>Metazoa</taxon>
        <taxon>Spiralia</taxon>
        <taxon>Gnathifera</taxon>
        <taxon>Rotifera</taxon>
        <taxon>Eurotatoria</taxon>
        <taxon>Bdelloidea</taxon>
        <taxon>Philodinida</taxon>
        <taxon>Philodinidae</taxon>
        <taxon>Rotaria</taxon>
    </lineage>
</organism>
<evidence type="ECO:0000256" key="1">
    <source>
        <dbReference type="SAM" id="Phobius"/>
    </source>
</evidence>
<gene>
    <name evidence="2" type="ORF">RFH988_LOCUS37537</name>
    <name evidence="3" type="ORF">SEV965_LOCUS37520</name>
</gene>
<dbReference type="EMBL" id="CAJNOO010007585">
    <property type="protein sequence ID" value="CAF1470870.1"/>
    <property type="molecule type" value="Genomic_DNA"/>
</dbReference>
<feature type="non-terminal residue" evidence="2">
    <location>
        <position position="56"/>
    </location>
</feature>
<keyword evidence="1" id="KW-0812">Transmembrane</keyword>
<keyword evidence="1" id="KW-0472">Membrane</keyword>
<accession>A0A815R1Y1</accession>
<dbReference type="Proteomes" id="UP000663882">
    <property type="component" value="Unassembled WGS sequence"/>
</dbReference>
<dbReference type="EMBL" id="CAJNOU010007839">
    <property type="protein sequence ID" value="CAF1530840.1"/>
    <property type="molecule type" value="Genomic_DNA"/>
</dbReference>
<feature type="transmembrane region" description="Helical" evidence="1">
    <location>
        <begin position="6"/>
        <end position="29"/>
    </location>
</feature>
<comment type="caution">
    <text evidence="2">The sequence shown here is derived from an EMBL/GenBank/DDBJ whole genome shotgun (WGS) entry which is preliminary data.</text>
</comment>
<dbReference type="AlphaFoldDB" id="A0A815R1Y1"/>
<name>A0A815R1Y1_9BILA</name>
<sequence>MILRRLHIYLIFGSFIEHVSALEILSVIFRDSLASQRLRQMKIENFTSTVISWYDK</sequence>
<dbReference type="Proteomes" id="UP000663889">
    <property type="component" value="Unassembled WGS sequence"/>
</dbReference>
<dbReference type="OrthoDB" id="10479559at2759"/>
<evidence type="ECO:0000313" key="4">
    <source>
        <dbReference type="Proteomes" id="UP000663882"/>
    </source>
</evidence>
<evidence type="ECO:0000313" key="3">
    <source>
        <dbReference type="EMBL" id="CAF1530840.1"/>
    </source>
</evidence>